<dbReference type="KEGG" id="lal:AT746_14245"/>
<dbReference type="RefSeq" id="WP_062481412.1">
    <property type="nucleotide sequence ID" value="NZ_CP013650.1"/>
</dbReference>
<accession>A0A0U2JJC8</accession>
<name>A0A0U2JJC8_9ALTE</name>
<dbReference type="AlphaFoldDB" id="A0A0U2JJC8"/>
<dbReference type="Proteomes" id="UP000068447">
    <property type="component" value="Chromosome"/>
</dbReference>
<organism evidence="2 3">
    <name type="scientific">Lacimicrobium alkaliphilum</name>
    <dbReference type="NCBI Taxonomy" id="1526571"/>
    <lineage>
        <taxon>Bacteria</taxon>
        <taxon>Pseudomonadati</taxon>
        <taxon>Pseudomonadota</taxon>
        <taxon>Gammaproteobacteria</taxon>
        <taxon>Alteromonadales</taxon>
        <taxon>Alteromonadaceae</taxon>
        <taxon>Lacimicrobium</taxon>
    </lineage>
</organism>
<keyword evidence="1" id="KW-0732">Signal</keyword>
<reference evidence="2 3" key="1">
    <citation type="submission" date="2015-12" db="EMBL/GenBank/DDBJ databases">
        <title>Complete genome of Lacimicrobium alkaliphilum KCTC 32984.</title>
        <authorList>
            <person name="Kim S.-G."/>
            <person name="Lee Y.-J."/>
        </authorList>
    </citation>
    <scope>NUCLEOTIDE SEQUENCE [LARGE SCALE GENOMIC DNA]</scope>
    <source>
        <strain evidence="2 3">YelD216</strain>
    </source>
</reference>
<protein>
    <recommendedName>
        <fullName evidence="4">DUF3034 domain-containing protein</fullName>
    </recommendedName>
</protein>
<evidence type="ECO:0008006" key="4">
    <source>
        <dbReference type="Google" id="ProtNLM"/>
    </source>
</evidence>
<dbReference type="OrthoDB" id="9126735at2"/>
<evidence type="ECO:0000256" key="1">
    <source>
        <dbReference type="SAM" id="SignalP"/>
    </source>
</evidence>
<gene>
    <name evidence="2" type="ORF">AT746_14245</name>
</gene>
<keyword evidence="3" id="KW-1185">Reference proteome</keyword>
<dbReference type="STRING" id="1526571.AT746_14245"/>
<dbReference type="EMBL" id="CP013650">
    <property type="protein sequence ID" value="ALS99302.1"/>
    <property type="molecule type" value="Genomic_DNA"/>
</dbReference>
<evidence type="ECO:0000313" key="3">
    <source>
        <dbReference type="Proteomes" id="UP000068447"/>
    </source>
</evidence>
<proteinExistence type="predicted"/>
<dbReference type="Pfam" id="PF11231">
    <property type="entry name" value="DUF3034"/>
    <property type="match status" value="1"/>
</dbReference>
<feature type="chain" id="PRO_5006830817" description="DUF3034 domain-containing protein" evidence="1">
    <location>
        <begin position="21"/>
        <end position="316"/>
    </location>
</feature>
<sequence length="316" mass="33642">MIRKLFFCLGLASLSPLAFATGSSLVATGGITSFEGTAGGGITPWAMIAGYGSKEEIQGTAALQQLDLGEYQLRTFGAAVGIYDRVELSVQRQNLKVESGIVSNVFNLLTEGAINTAPGTDIEQDIIGLKVKVFGDAIFDQNSPWPQVSVGAQYKKNRDFDTSLALSDGSVPLPDTGVPMLLGATEDSGTDYYVSASKLWLGAAWGNNLLANVTARMTKANTFGLLGFGSASDDDYELEWEGSLAILPSPSTAVGVEWRTQTNRLGGLAEEKTAMDLFIAYFPNKHWSLTAAYVDLGHLPFDQKASGLYLSATVNL</sequence>
<dbReference type="InterPro" id="IPR021393">
    <property type="entry name" value="DUF3034"/>
</dbReference>
<feature type="signal peptide" evidence="1">
    <location>
        <begin position="1"/>
        <end position="20"/>
    </location>
</feature>
<evidence type="ECO:0000313" key="2">
    <source>
        <dbReference type="EMBL" id="ALS99302.1"/>
    </source>
</evidence>